<sequence length="169" mass="18986">MTLEKHKELANDIEARLEVQEENQYSEERVVRALYEALNSRDVATVHRLLAADLEWWFHGPPSHQHLMHLLTGSTERFLFVPLTVSAIGSLVIVEGFNKDCNVCWVHAWTVTNGIITQVREYFNTSLTVARLSNSDEGSPSPTVPVNCQSVWQSKLCDSKSVPGLVLAL</sequence>
<dbReference type="PANTHER" id="PTHR33703:SF1">
    <property type="entry name" value="WOUND-INDUCED PROTEIN 1"/>
    <property type="match status" value="1"/>
</dbReference>
<reference evidence="2" key="1">
    <citation type="submission" date="2013-09" db="EMBL/GenBank/DDBJ databases">
        <title>Corchorus olitorius genome sequencing.</title>
        <authorList>
            <person name="Alam M."/>
            <person name="Haque M.S."/>
            <person name="Islam M.S."/>
            <person name="Emdad E.M."/>
            <person name="Islam M.M."/>
            <person name="Ahmed B."/>
            <person name="Halim A."/>
            <person name="Hossen Q.M.M."/>
            <person name="Hossain M.Z."/>
            <person name="Ahmed R."/>
            <person name="Khan M.M."/>
            <person name="Islam R."/>
            <person name="Rashid M.M."/>
            <person name="Khan S.A."/>
            <person name="Rahman M.S."/>
            <person name="Alam M."/>
            <person name="Yahiya A.S."/>
            <person name="Khan M.S."/>
            <person name="Azam M.S."/>
            <person name="Haque T."/>
            <person name="Lashkar M.Z.H."/>
            <person name="Akhand A.I."/>
            <person name="Morshed G."/>
            <person name="Roy S."/>
            <person name="Uddin K.S."/>
            <person name="Rabeya T."/>
            <person name="Hossain A.S."/>
            <person name="Chowdhury A."/>
            <person name="Snigdha A.R."/>
            <person name="Mortoza M.S."/>
            <person name="Matin S.A."/>
            <person name="Hoque S.M.E."/>
            <person name="Islam M.K."/>
            <person name="Roy D.K."/>
            <person name="Haider R."/>
            <person name="Moosa M.M."/>
            <person name="Elias S.M."/>
            <person name="Hasan A.M."/>
            <person name="Jahan S."/>
            <person name="Shafiuddin M."/>
            <person name="Mahmood N."/>
            <person name="Shommy N.S."/>
        </authorList>
    </citation>
    <scope>NUCLEOTIDE SEQUENCE [LARGE SCALE GENOMIC DNA]</scope>
    <source>
        <strain evidence="2">cv. O-4</strain>
    </source>
</reference>
<evidence type="ECO:0000313" key="1">
    <source>
        <dbReference type="EMBL" id="OMP02352.1"/>
    </source>
</evidence>
<protein>
    <submittedName>
        <fullName evidence="1">Wound-induced protein, Wun1</fullName>
    </submittedName>
</protein>
<dbReference type="PANTHER" id="PTHR33703">
    <property type="entry name" value="OS07G0691300 PROTEIN"/>
    <property type="match status" value="1"/>
</dbReference>
<dbReference type="SUPFAM" id="SSF54427">
    <property type="entry name" value="NTF2-like"/>
    <property type="match status" value="1"/>
</dbReference>
<dbReference type="Pfam" id="PF07107">
    <property type="entry name" value="WI12"/>
    <property type="match status" value="1"/>
</dbReference>
<comment type="caution">
    <text evidence="1">The sequence shown here is derived from an EMBL/GenBank/DDBJ whole genome shotgun (WGS) entry which is preliminary data.</text>
</comment>
<evidence type="ECO:0000313" key="2">
    <source>
        <dbReference type="Proteomes" id="UP000187203"/>
    </source>
</evidence>
<name>A0A1R3K5H8_9ROSI</name>
<keyword evidence="2" id="KW-1185">Reference proteome</keyword>
<dbReference type="InterPro" id="IPR009798">
    <property type="entry name" value="Wun1-like"/>
</dbReference>
<proteinExistence type="predicted"/>
<accession>A0A1R3K5H8</accession>
<dbReference type="OrthoDB" id="667779at2759"/>
<organism evidence="1 2">
    <name type="scientific">Corchorus olitorius</name>
    <dbReference type="NCBI Taxonomy" id="93759"/>
    <lineage>
        <taxon>Eukaryota</taxon>
        <taxon>Viridiplantae</taxon>
        <taxon>Streptophyta</taxon>
        <taxon>Embryophyta</taxon>
        <taxon>Tracheophyta</taxon>
        <taxon>Spermatophyta</taxon>
        <taxon>Magnoliopsida</taxon>
        <taxon>eudicotyledons</taxon>
        <taxon>Gunneridae</taxon>
        <taxon>Pentapetalae</taxon>
        <taxon>rosids</taxon>
        <taxon>malvids</taxon>
        <taxon>Malvales</taxon>
        <taxon>Malvaceae</taxon>
        <taxon>Grewioideae</taxon>
        <taxon>Apeibeae</taxon>
        <taxon>Corchorus</taxon>
    </lineage>
</organism>
<gene>
    <name evidence="1" type="ORF">COLO4_11170</name>
</gene>
<dbReference type="EMBL" id="AWUE01014647">
    <property type="protein sequence ID" value="OMP02352.1"/>
    <property type="molecule type" value="Genomic_DNA"/>
</dbReference>
<dbReference type="InterPro" id="IPR032710">
    <property type="entry name" value="NTF2-like_dom_sf"/>
</dbReference>
<dbReference type="STRING" id="93759.A0A1R3K5H8"/>
<dbReference type="Gene3D" id="3.10.450.50">
    <property type="match status" value="1"/>
</dbReference>
<dbReference type="Proteomes" id="UP000187203">
    <property type="component" value="Unassembled WGS sequence"/>
</dbReference>
<dbReference type="AlphaFoldDB" id="A0A1R3K5H8"/>